<feature type="region of interest" description="Disordered" evidence="1">
    <location>
        <begin position="1"/>
        <end position="22"/>
    </location>
</feature>
<proteinExistence type="predicted"/>
<organism evidence="3 4">
    <name type="scientific">Cymbomonas tetramitiformis</name>
    <dbReference type="NCBI Taxonomy" id="36881"/>
    <lineage>
        <taxon>Eukaryota</taxon>
        <taxon>Viridiplantae</taxon>
        <taxon>Chlorophyta</taxon>
        <taxon>Pyramimonadophyceae</taxon>
        <taxon>Pyramimonadales</taxon>
        <taxon>Pyramimonadaceae</taxon>
        <taxon>Cymbomonas</taxon>
    </lineage>
</organism>
<feature type="compositionally biased region" description="Basic and acidic residues" evidence="1">
    <location>
        <begin position="1"/>
        <end position="11"/>
    </location>
</feature>
<dbReference type="InterPro" id="IPR029058">
    <property type="entry name" value="AB_hydrolase_fold"/>
</dbReference>
<sequence>MVDTSHSEECRSQPSPTTEIKDKKVTLTSSSGVMLCATLSLLLENDRDLSHPFQPGLSSSTKPAILVTHPHSLLGGNAEMMGGVARHFAQNGFLVMRLNFRGVGGSSGTASIRATGGEVSDLLAAADYLHEEMEAPQVFLVGYSTGAAVSASAIDQRSFLTGMAAIAFPFGGWWGILAVASRLALSPHFEAVTTTTKPTIFLMGDQDEITTVEELNDRFEQAREPKKLSVIKGAGHFSLLGRRATPGLCAPIIEFVTNLSAT</sequence>
<dbReference type="Gene3D" id="3.40.50.1820">
    <property type="entry name" value="alpha/beta hydrolase"/>
    <property type="match status" value="1"/>
</dbReference>
<dbReference type="EMBL" id="LGRX02006618">
    <property type="protein sequence ID" value="KAK3276303.1"/>
    <property type="molecule type" value="Genomic_DNA"/>
</dbReference>
<evidence type="ECO:0000313" key="4">
    <source>
        <dbReference type="Proteomes" id="UP001190700"/>
    </source>
</evidence>
<evidence type="ECO:0000259" key="2">
    <source>
        <dbReference type="Pfam" id="PF12146"/>
    </source>
</evidence>
<dbReference type="SUPFAM" id="SSF53474">
    <property type="entry name" value="alpha/beta-Hydrolases"/>
    <property type="match status" value="1"/>
</dbReference>
<feature type="domain" description="Serine aminopeptidase S33" evidence="2">
    <location>
        <begin position="79"/>
        <end position="166"/>
    </location>
</feature>
<dbReference type="InterPro" id="IPR022742">
    <property type="entry name" value="Hydrolase_4"/>
</dbReference>
<dbReference type="Pfam" id="PF12146">
    <property type="entry name" value="Hydrolase_4"/>
    <property type="match status" value="1"/>
</dbReference>
<dbReference type="PANTHER" id="PTHR42103:SF2">
    <property type="entry name" value="AB HYDROLASE-1 DOMAIN-CONTAINING PROTEIN"/>
    <property type="match status" value="1"/>
</dbReference>
<keyword evidence="4" id="KW-1185">Reference proteome</keyword>
<gene>
    <name evidence="3" type="ORF">CYMTET_15610</name>
</gene>
<accession>A0AAE0L8T9</accession>
<name>A0AAE0L8T9_9CHLO</name>
<evidence type="ECO:0000256" key="1">
    <source>
        <dbReference type="SAM" id="MobiDB-lite"/>
    </source>
</evidence>
<dbReference type="PANTHER" id="PTHR42103">
    <property type="entry name" value="ALPHA/BETA-HYDROLASES SUPERFAMILY PROTEIN"/>
    <property type="match status" value="1"/>
</dbReference>
<dbReference type="Proteomes" id="UP001190700">
    <property type="component" value="Unassembled WGS sequence"/>
</dbReference>
<evidence type="ECO:0000313" key="3">
    <source>
        <dbReference type="EMBL" id="KAK3276303.1"/>
    </source>
</evidence>
<dbReference type="AlphaFoldDB" id="A0AAE0L8T9"/>
<reference evidence="3 4" key="1">
    <citation type="journal article" date="2015" name="Genome Biol. Evol.">
        <title>Comparative Genomics of a Bacterivorous Green Alga Reveals Evolutionary Causalities and Consequences of Phago-Mixotrophic Mode of Nutrition.</title>
        <authorList>
            <person name="Burns J.A."/>
            <person name="Paasch A."/>
            <person name="Narechania A."/>
            <person name="Kim E."/>
        </authorList>
    </citation>
    <scope>NUCLEOTIDE SEQUENCE [LARGE SCALE GENOMIC DNA]</scope>
    <source>
        <strain evidence="3 4">PLY_AMNH</strain>
    </source>
</reference>
<comment type="caution">
    <text evidence="3">The sequence shown here is derived from an EMBL/GenBank/DDBJ whole genome shotgun (WGS) entry which is preliminary data.</text>
</comment>
<protein>
    <recommendedName>
        <fullName evidence="2">Serine aminopeptidase S33 domain-containing protein</fullName>
    </recommendedName>
</protein>